<evidence type="ECO:0000313" key="16">
    <source>
        <dbReference type="Proteomes" id="UP000644660"/>
    </source>
</evidence>
<dbReference type="InterPro" id="IPR001709">
    <property type="entry name" value="Flavoprot_Pyr_Nucl_cyt_Rdtase"/>
</dbReference>
<keyword evidence="16" id="KW-1185">Reference proteome</keyword>
<dbReference type="Gene3D" id="1.20.990.10">
    <property type="entry name" value="NADPH-cytochrome p450 Reductase, Chain A, domain 3"/>
    <property type="match status" value="1"/>
</dbReference>
<dbReference type="InterPro" id="IPR003097">
    <property type="entry name" value="CysJ-like_FAD-binding"/>
</dbReference>
<keyword evidence="9" id="KW-0521">NADP</keyword>
<evidence type="ECO:0000256" key="13">
    <source>
        <dbReference type="ARBA" id="ARBA00059320"/>
    </source>
</evidence>
<organism evidence="15 16">
    <name type="scientific">Maudiozyma barnettii</name>
    <dbReference type="NCBI Taxonomy" id="61262"/>
    <lineage>
        <taxon>Eukaryota</taxon>
        <taxon>Fungi</taxon>
        <taxon>Dikarya</taxon>
        <taxon>Ascomycota</taxon>
        <taxon>Saccharomycotina</taxon>
        <taxon>Saccharomycetes</taxon>
        <taxon>Saccharomycetales</taxon>
        <taxon>Saccharomycetaceae</taxon>
        <taxon>Maudiozyma</taxon>
    </lineage>
</organism>
<dbReference type="GO" id="GO:0010181">
    <property type="term" value="F:FMN binding"/>
    <property type="evidence" value="ECO:0007669"/>
    <property type="project" value="TreeGrafter"/>
</dbReference>
<dbReference type="PANTHER" id="PTHR19384">
    <property type="entry name" value="NITRIC OXIDE SYNTHASE-RELATED"/>
    <property type="match status" value="1"/>
</dbReference>
<evidence type="ECO:0000256" key="9">
    <source>
        <dbReference type="ARBA" id="ARBA00022857"/>
    </source>
</evidence>
<dbReference type="FunFam" id="1.20.990.10:FF:000010">
    <property type="entry name" value="Sulfite reductase [NADPH] flavoprotein component"/>
    <property type="match status" value="1"/>
</dbReference>
<evidence type="ECO:0000256" key="12">
    <source>
        <dbReference type="ARBA" id="ARBA00052219"/>
    </source>
</evidence>
<dbReference type="GO" id="GO:0004783">
    <property type="term" value="F:sulfite reductase (NADPH) activity"/>
    <property type="evidence" value="ECO:0007669"/>
    <property type="project" value="UniProtKB-EC"/>
</dbReference>
<comment type="catalytic activity">
    <reaction evidence="12">
        <text>hydrogen sulfide + 3 NADP(+) + 3 H2O = sulfite + 3 NADPH + 4 H(+)</text>
        <dbReference type="Rhea" id="RHEA:13801"/>
        <dbReference type="ChEBI" id="CHEBI:15377"/>
        <dbReference type="ChEBI" id="CHEBI:15378"/>
        <dbReference type="ChEBI" id="CHEBI:17359"/>
        <dbReference type="ChEBI" id="CHEBI:29919"/>
        <dbReference type="ChEBI" id="CHEBI:57783"/>
        <dbReference type="ChEBI" id="CHEBI:58349"/>
        <dbReference type="EC" id="1.8.1.2"/>
    </reaction>
</comment>
<comment type="cofactor">
    <cofactor evidence="2">
        <name>FAD</name>
        <dbReference type="ChEBI" id="CHEBI:57692"/>
    </cofactor>
</comment>
<dbReference type="InterPro" id="IPR002869">
    <property type="entry name" value="Pyrv_flavodox_OxRed_cen"/>
</dbReference>
<feature type="domain" description="FAD-binding FR-type" evidence="14">
    <location>
        <begin position="613"/>
        <end position="844"/>
    </location>
</feature>
<dbReference type="Gene3D" id="3.40.920.10">
    <property type="entry name" value="Pyruvate-ferredoxin oxidoreductase, PFOR, domain III"/>
    <property type="match status" value="1"/>
</dbReference>
<dbReference type="InterPro" id="IPR023173">
    <property type="entry name" value="NADPH_Cyt_P450_Rdtase_alpha"/>
</dbReference>
<keyword evidence="7" id="KW-0288">FMN</keyword>
<dbReference type="SUPFAM" id="SSF52922">
    <property type="entry name" value="TK C-terminal domain-like"/>
    <property type="match status" value="1"/>
</dbReference>
<reference evidence="15 16" key="1">
    <citation type="submission" date="2020-05" db="EMBL/GenBank/DDBJ databases">
        <authorList>
            <person name="Casaregola S."/>
            <person name="Devillers H."/>
            <person name="Grondin C."/>
        </authorList>
    </citation>
    <scope>NUCLEOTIDE SEQUENCE [LARGE SCALE GENOMIC DNA]</scope>
    <source>
        <strain evidence="15 16">CLIB 1767</strain>
    </source>
</reference>
<dbReference type="Gene3D" id="2.40.30.10">
    <property type="entry name" value="Translation factors"/>
    <property type="match status" value="1"/>
</dbReference>
<evidence type="ECO:0000256" key="4">
    <source>
        <dbReference type="ARBA" id="ARBA00012604"/>
    </source>
</evidence>
<dbReference type="EC" id="1.8.1.2" evidence="4"/>
<evidence type="ECO:0000256" key="2">
    <source>
        <dbReference type="ARBA" id="ARBA00001974"/>
    </source>
</evidence>
<dbReference type="PROSITE" id="PS51384">
    <property type="entry name" value="FAD_FR"/>
    <property type="match status" value="1"/>
</dbReference>
<evidence type="ECO:0000256" key="7">
    <source>
        <dbReference type="ARBA" id="ARBA00022643"/>
    </source>
</evidence>
<dbReference type="EMBL" id="CAEFZW010000003">
    <property type="protein sequence ID" value="CAB4254052.1"/>
    <property type="molecule type" value="Genomic_DNA"/>
</dbReference>
<comment type="function">
    <text evidence="13">This enzyme catalyzes the 6-electron reduction of sulfite to sulfide. This is one of several activities required for the biosynthesis of L-cysteine from sulfate.</text>
</comment>
<sequence length="1000" mass="111307">MSSVEATTNPFVGANFDTKSQYRTPVDLINDTIAQNVSAIFGYKTYSQADLLYSNLPSSSQFFQESDIRAGAGLAPLGYAAARQESVANKPIAIVTPGYGLPYFASSLANSSASFLFNVAALAYQDKEGTLGIDYVTPLSVAKQLGYNVVTPISTKELELTSLLSVSLAAVSNVRSTIHLFDGLTTTRTYASLKPVIENSESIVAGLVKTLGNEPSFDAVLKAFNEATGSNLDNFHYSGPTNPETLFVTYGITESELFGAVGPTLAVRVPLPFDTAKFVNSIPKSVKKIVVVGQSLNDNHAAPSPLRLDVSSALFYHNRREISVQEHIYKPDFVWTTREVTNLVTEFGVTAPTQSYDGKRALFYLPDDSKVSTIAALLARSLAATNDDVTFSTKYNNLVHNGALEADLSIGATESGAATADFVLVQDINLLNHLDIVNAVKSNGVIVYLATREIDNYPEQFIADLISKEIKLVTIDPNEYEEDIDSLVVVIQATFYETALQIPRGEILKKIISNLSQEQIYDLIHAEEGSEENKVTIYASGQLPKPEFSEEVLEQLPTFFQANAFVANDIKEQQEEINEVPSVTSTITELTKRLAFKEAYHVEKKLRPDLPLIKNHIIKVKENRRLTPDDYDRNIFHIEFDISGTDLTYDIGEALGIHARNNEKLVLEFLEGYGLDPEQIVQIPNKDQPQYIESRTVLQVFVENLDIFGKPPKKFYESLIPFAKDEDEKRFLEELIIPGGALELKNFQEVEFYSYADIFNRFQSVRPELGDLISIVAPLKRREYSIASSQKMHPNEIHLLIVVVDWVDSQGRKRFGQASKYISDLQIGQELVVSVKPSVMKLPADPKAPVIMSGLGTGLAPFKAIVEEKLWQKQQGYEIGDIFLYLGSRHCRQEYLYGEVWEAYKDAGIITHIGAAFSRDQNNKIYIQDRIRENLGDLKTAMIDQKGSFFLCGPTWPVPDITSALEDIIAADAKERNVKVDLNEAIEELKETSRYILEVY</sequence>
<comment type="caution">
    <text evidence="15">The sequence shown here is derived from an EMBL/GenBank/DDBJ whole genome shotgun (WGS) entry which is preliminary data.</text>
</comment>
<dbReference type="SUPFAM" id="SSF63380">
    <property type="entry name" value="Riboflavin synthase domain-like"/>
    <property type="match status" value="1"/>
</dbReference>
<evidence type="ECO:0000256" key="1">
    <source>
        <dbReference type="ARBA" id="ARBA00001917"/>
    </source>
</evidence>
<keyword evidence="11" id="KW-0560">Oxidoreductase</keyword>
<evidence type="ECO:0000256" key="11">
    <source>
        <dbReference type="ARBA" id="ARBA00023002"/>
    </source>
</evidence>
<dbReference type="PRINTS" id="PR00371">
    <property type="entry name" value="FPNCR"/>
</dbReference>
<comment type="pathway">
    <text evidence="3">Sulfur metabolism; hydrogen sulfide biosynthesis; hydrogen sulfide from sulfite (NADPH route): step 1/1.</text>
</comment>
<dbReference type="Pfam" id="PF00667">
    <property type="entry name" value="FAD_binding_1"/>
    <property type="match status" value="1"/>
</dbReference>
<accession>A0A8H2VEG2</accession>
<protein>
    <recommendedName>
        <fullName evidence="4">assimilatory sulfite reductase (NADPH)</fullName>
        <ecNumber evidence="4">1.8.1.2</ecNumber>
    </recommendedName>
</protein>
<dbReference type="InterPro" id="IPR039261">
    <property type="entry name" value="FNR_nucleotide-bd"/>
</dbReference>
<evidence type="ECO:0000313" key="15">
    <source>
        <dbReference type="EMBL" id="CAB4254052.1"/>
    </source>
</evidence>
<dbReference type="RefSeq" id="XP_041405896.1">
    <property type="nucleotide sequence ID" value="XM_041549962.1"/>
</dbReference>
<evidence type="ECO:0000256" key="3">
    <source>
        <dbReference type="ARBA" id="ARBA00004774"/>
    </source>
</evidence>
<dbReference type="GO" id="GO:0050660">
    <property type="term" value="F:flavin adenine dinucleotide binding"/>
    <property type="evidence" value="ECO:0007669"/>
    <property type="project" value="TreeGrafter"/>
</dbReference>
<evidence type="ECO:0000256" key="5">
    <source>
        <dbReference type="ARBA" id="ARBA00022448"/>
    </source>
</evidence>
<dbReference type="GO" id="GO:0005829">
    <property type="term" value="C:cytosol"/>
    <property type="evidence" value="ECO:0007669"/>
    <property type="project" value="TreeGrafter"/>
</dbReference>
<gene>
    <name evidence="15" type="ORF">KABA2_03S11374</name>
</gene>
<dbReference type="PANTHER" id="PTHR19384:SF109">
    <property type="entry name" value="SULFITE REDUCTASE [NADPH] FLAVOPROTEIN COMPONENT"/>
    <property type="match status" value="1"/>
</dbReference>
<keyword evidence="10" id="KW-0249">Electron transport</keyword>
<dbReference type="Gene3D" id="3.40.50.970">
    <property type="match status" value="1"/>
</dbReference>
<dbReference type="AlphaFoldDB" id="A0A8H2VEG2"/>
<proteinExistence type="predicted"/>
<dbReference type="Proteomes" id="UP000644660">
    <property type="component" value="Unassembled WGS sequence"/>
</dbReference>
<name>A0A8H2VEG2_9SACH</name>
<dbReference type="CDD" id="cd06207">
    <property type="entry name" value="CyPoR_like"/>
    <property type="match status" value="1"/>
</dbReference>
<dbReference type="GeneID" id="64857030"/>
<dbReference type="Gene3D" id="3.40.50.920">
    <property type="match status" value="1"/>
</dbReference>
<dbReference type="SUPFAM" id="SSF53323">
    <property type="entry name" value="Pyruvate-ferredoxin oxidoreductase, PFOR, domain III"/>
    <property type="match status" value="1"/>
</dbReference>
<dbReference type="OrthoDB" id="1856718at2759"/>
<keyword evidence="6" id="KW-0285">Flavoprotein</keyword>
<dbReference type="InterPro" id="IPR001433">
    <property type="entry name" value="OxRdtase_FAD/NAD-bd"/>
</dbReference>
<dbReference type="Gene3D" id="3.40.50.80">
    <property type="entry name" value="Nucleotide-binding domain of ferredoxin-NADP reductase (FNR) module"/>
    <property type="match status" value="1"/>
</dbReference>
<dbReference type="Pfam" id="PF00175">
    <property type="entry name" value="NAD_binding_1"/>
    <property type="match status" value="1"/>
</dbReference>
<evidence type="ECO:0000259" key="14">
    <source>
        <dbReference type="PROSITE" id="PS51384"/>
    </source>
</evidence>
<keyword evidence="8" id="KW-0274">FAD</keyword>
<keyword evidence="5" id="KW-0813">Transport</keyword>
<dbReference type="InterPro" id="IPR017938">
    <property type="entry name" value="Riboflavin_synthase-like_b-brl"/>
</dbReference>
<evidence type="ECO:0000256" key="8">
    <source>
        <dbReference type="ARBA" id="ARBA00022827"/>
    </source>
</evidence>
<dbReference type="FunFam" id="3.40.50.80:FF:000011">
    <property type="entry name" value="Sulfite reductase flavoprotein component"/>
    <property type="match status" value="1"/>
</dbReference>
<comment type="cofactor">
    <cofactor evidence="1">
        <name>FMN</name>
        <dbReference type="ChEBI" id="CHEBI:58210"/>
    </cofactor>
</comment>
<evidence type="ECO:0000256" key="10">
    <source>
        <dbReference type="ARBA" id="ARBA00022982"/>
    </source>
</evidence>
<evidence type="ECO:0000256" key="6">
    <source>
        <dbReference type="ARBA" id="ARBA00022630"/>
    </source>
</evidence>
<dbReference type="SUPFAM" id="SSF52343">
    <property type="entry name" value="Ferredoxin reductase-like, C-terminal NADP-linked domain"/>
    <property type="match status" value="1"/>
</dbReference>
<dbReference type="InterPro" id="IPR017927">
    <property type="entry name" value="FAD-bd_FR_type"/>
</dbReference>
<dbReference type="InterPro" id="IPR009014">
    <property type="entry name" value="Transketo_C/PFOR_II"/>
</dbReference>